<comment type="similarity">
    <text evidence="1">Belongs to the SPT20 family.</text>
</comment>
<evidence type="ECO:0000313" key="3">
    <source>
        <dbReference type="EMBL" id="EEN67552.1"/>
    </source>
</evidence>
<dbReference type="InterPro" id="IPR021950">
    <property type="entry name" value="Spt20"/>
</dbReference>
<sequence length="203" mass="23654">MFFRQPDRDLRNGDTPLVPLNAIVFVNHYIYYMFYRKSLNHKLNDLFVDESEKEPENKKLRSSVHLLDKLVTKEKLTCLVVNLYPGNKGYSLMLKGKNDSETIKLPYEESDLLDYLDTEELPPILVDLLERSQANVFYNGCVIAEVRDFRRTANSKTYESHHVLLRPTAQLLMTSLWYLDENGINIDDGGFELPEVLKSVELY</sequence>
<name>C3XXU2_BRAFL</name>
<dbReference type="PANTHER" id="PTHR13526:SF8">
    <property type="entry name" value="TRANSCRIPTION FACTOR SPT20 HOMOLOG"/>
    <property type="match status" value="1"/>
</dbReference>
<gene>
    <name evidence="3" type="ORF">BRAFLDRAFT_63819</name>
</gene>
<feature type="domain" description="Spt20-like SEP" evidence="2">
    <location>
        <begin position="75"/>
        <end position="157"/>
    </location>
</feature>
<accession>C3XXU2</accession>
<evidence type="ECO:0000259" key="2">
    <source>
        <dbReference type="Pfam" id="PF12090"/>
    </source>
</evidence>
<dbReference type="InParanoid" id="C3XXU2"/>
<reference evidence="3" key="1">
    <citation type="journal article" date="2008" name="Nature">
        <title>The amphioxus genome and the evolution of the chordate karyotype.</title>
        <authorList>
            <consortium name="US DOE Joint Genome Institute (JGI-PGF)"/>
            <person name="Putnam N.H."/>
            <person name="Butts T."/>
            <person name="Ferrier D.E.K."/>
            <person name="Furlong R.F."/>
            <person name="Hellsten U."/>
            <person name="Kawashima T."/>
            <person name="Robinson-Rechavi M."/>
            <person name="Shoguchi E."/>
            <person name="Terry A."/>
            <person name="Yu J.-K."/>
            <person name="Benito-Gutierrez E.L."/>
            <person name="Dubchak I."/>
            <person name="Garcia-Fernandez J."/>
            <person name="Gibson-Brown J.J."/>
            <person name="Grigoriev I.V."/>
            <person name="Horton A.C."/>
            <person name="de Jong P.J."/>
            <person name="Jurka J."/>
            <person name="Kapitonov V.V."/>
            <person name="Kohara Y."/>
            <person name="Kuroki Y."/>
            <person name="Lindquist E."/>
            <person name="Lucas S."/>
            <person name="Osoegawa K."/>
            <person name="Pennacchio L.A."/>
            <person name="Salamov A.A."/>
            <person name="Satou Y."/>
            <person name="Sauka-Spengler T."/>
            <person name="Schmutz J."/>
            <person name="Shin-I T."/>
            <person name="Toyoda A."/>
            <person name="Bronner-Fraser M."/>
            <person name="Fujiyama A."/>
            <person name="Holland L.Z."/>
            <person name="Holland P.W.H."/>
            <person name="Satoh N."/>
            <person name="Rokhsar D.S."/>
        </authorList>
    </citation>
    <scope>NUCLEOTIDE SEQUENCE [LARGE SCALE GENOMIC DNA]</scope>
    <source>
        <strain evidence="3">S238N-H82</strain>
        <tissue evidence="3">Testes</tissue>
    </source>
</reference>
<dbReference type="Pfam" id="PF12090">
    <property type="entry name" value="Spt20_SEP"/>
    <property type="match status" value="1"/>
</dbReference>
<dbReference type="EMBL" id="GG666471">
    <property type="protein sequence ID" value="EEN67552.1"/>
    <property type="molecule type" value="Genomic_DNA"/>
</dbReference>
<dbReference type="eggNOG" id="ENOG502QS30">
    <property type="taxonomic scope" value="Eukaryota"/>
</dbReference>
<dbReference type="PANTHER" id="PTHR13526">
    <property type="entry name" value="TRANSCRIPTION FACTOR SPT20 HOMOLOG"/>
    <property type="match status" value="1"/>
</dbReference>
<dbReference type="AlphaFoldDB" id="C3XXU2"/>
<dbReference type="GO" id="GO:0000124">
    <property type="term" value="C:SAGA complex"/>
    <property type="evidence" value="ECO:0007669"/>
    <property type="project" value="InterPro"/>
</dbReference>
<protein>
    <recommendedName>
        <fullName evidence="2">Spt20-like SEP domain-containing protein</fullName>
    </recommendedName>
</protein>
<proteinExistence type="inferred from homology"/>
<dbReference type="STRING" id="7739.C3XXU2"/>
<evidence type="ECO:0000256" key="1">
    <source>
        <dbReference type="ARBA" id="ARBA00009112"/>
    </source>
</evidence>
<dbReference type="GO" id="GO:0003712">
    <property type="term" value="F:transcription coregulator activity"/>
    <property type="evidence" value="ECO:0007669"/>
    <property type="project" value="InterPro"/>
</dbReference>
<dbReference type="InterPro" id="IPR046468">
    <property type="entry name" value="Spt20-like_SEP"/>
</dbReference>
<organism>
    <name type="scientific">Branchiostoma floridae</name>
    <name type="common">Florida lancelet</name>
    <name type="synonym">Amphioxus</name>
    <dbReference type="NCBI Taxonomy" id="7739"/>
    <lineage>
        <taxon>Eukaryota</taxon>
        <taxon>Metazoa</taxon>
        <taxon>Chordata</taxon>
        <taxon>Cephalochordata</taxon>
        <taxon>Leptocardii</taxon>
        <taxon>Amphioxiformes</taxon>
        <taxon>Branchiostomatidae</taxon>
        <taxon>Branchiostoma</taxon>
    </lineage>
</organism>